<evidence type="ECO:0000256" key="2">
    <source>
        <dbReference type="ARBA" id="ARBA00022980"/>
    </source>
</evidence>
<evidence type="ECO:0000256" key="6">
    <source>
        <dbReference type="SAM" id="MobiDB-lite"/>
    </source>
</evidence>
<gene>
    <name evidence="5" type="primary">rplD</name>
    <name evidence="7" type="ORF">A3D72_03450</name>
</gene>
<dbReference type="GO" id="GO:0003735">
    <property type="term" value="F:structural constituent of ribosome"/>
    <property type="evidence" value="ECO:0007669"/>
    <property type="project" value="InterPro"/>
</dbReference>
<evidence type="ECO:0000256" key="1">
    <source>
        <dbReference type="ARBA" id="ARBA00010528"/>
    </source>
</evidence>
<proteinExistence type="inferred from homology"/>
<protein>
    <recommendedName>
        <fullName evidence="4 5">Large ribosomal subunit protein uL4</fullName>
    </recommendedName>
</protein>
<evidence type="ECO:0000313" key="7">
    <source>
        <dbReference type="EMBL" id="OGL74210.1"/>
    </source>
</evidence>
<feature type="compositionally biased region" description="Basic residues" evidence="6">
    <location>
        <begin position="62"/>
        <end position="79"/>
    </location>
</feature>
<dbReference type="EMBL" id="MGDZ01000004">
    <property type="protein sequence ID" value="OGL74210.1"/>
    <property type="molecule type" value="Genomic_DNA"/>
</dbReference>
<dbReference type="Gene3D" id="3.40.1370.10">
    <property type="match status" value="1"/>
</dbReference>
<dbReference type="AlphaFoldDB" id="A0A1F7U7I0"/>
<comment type="function">
    <text evidence="5">One of the primary rRNA binding proteins, this protein initially binds near the 5'-end of the 23S rRNA. It is important during the early stages of 50S assembly. It makes multiple contacts with different domains of the 23S rRNA in the assembled 50S subunit and ribosome.</text>
</comment>
<feature type="region of interest" description="Disordered" evidence="6">
    <location>
        <begin position="46"/>
        <end position="80"/>
    </location>
</feature>
<dbReference type="GO" id="GO:0005840">
    <property type="term" value="C:ribosome"/>
    <property type="evidence" value="ECO:0007669"/>
    <property type="project" value="UniProtKB-KW"/>
</dbReference>
<sequence>MKKLSTIVYTEEGKPTGEIDLNPAVFGVAVKPQVLQQAIIAQRANARRSVAHTKTRGEVRGGGRKPWRQKGTGRARHGSTRSPIWVGGGVTFGPRSERNFEVKLNRKTRVAAIRMALTEKVADGKLIVLESLAFPEYKTKRMAGIMGKLPTVGRKTLLVLPVSDGKVSKSAANIPAVTTRNAGNLNVIDLVNNSALLTTREGVKRIEGIYGPKK</sequence>
<accession>A0A1F7U7I0</accession>
<comment type="function">
    <text evidence="5">Forms part of the polypeptide exit tunnel.</text>
</comment>
<keyword evidence="2 5" id="KW-0689">Ribosomal protein</keyword>
<dbReference type="PANTHER" id="PTHR10746:SF6">
    <property type="entry name" value="LARGE RIBOSOMAL SUBUNIT PROTEIN UL4M"/>
    <property type="match status" value="1"/>
</dbReference>
<dbReference type="InterPro" id="IPR023574">
    <property type="entry name" value="Ribosomal_uL4_dom_sf"/>
</dbReference>
<reference evidence="7 8" key="1">
    <citation type="journal article" date="2016" name="Nat. Commun.">
        <title>Thousands of microbial genomes shed light on interconnected biogeochemical processes in an aquifer system.</title>
        <authorList>
            <person name="Anantharaman K."/>
            <person name="Brown C.T."/>
            <person name="Hug L.A."/>
            <person name="Sharon I."/>
            <person name="Castelle C.J."/>
            <person name="Probst A.J."/>
            <person name="Thomas B.C."/>
            <person name="Singh A."/>
            <person name="Wilkins M.J."/>
            <person name="Karaoz U."/>
            <person name="Brodie E.L."/>
            <person name="Williams K.H."/>
            <person name="Hubbard S.S."/>
            <person name="Banfield J.F."/>
        </authorList>
    </citation>
    <scope>NUCLEOTIDE SEQUENCE [LARGE SCALE GENOMIC DNA]</scope>
</reference>
<evidence type="ECO:0000256" key="3">
    <source>
        <dbReference type="ARBA" id="ARBA00023274"/>
    </source>
</evidence>
<keyword evidence="5" id="KW-0699">rRNA-binding</keyword>
<comment type="similarity">
    <text evidence="1 5">Belongs to the universal ribosomal protein uL4 family.</text>
</comment>
<dbReference type="Proteomes" id="UP000176303">
    <property type="component" value="Unassembled WGS sequence"/>
</dbReference>
<name>A0A1F7U7I0_9BACT</name>
<dbReference type="STRING" id="1802391.A3D72_03450"/>
<dbReference type="GO" id="GO:1990904">
    <property type="term" value="C:ribonucleoprotein complex"/>
    <property type="evidence" value="ECO:0007669"/>
    <property type="project" value="UniProtKB-KW"/>
</dbReference>
<comment type="subunit">
    <text evidence="5">Part of the 50S ribosomal subunit.</text>
</comment>
<keyword evidence="5" id="KW-0694">RNA-binding</keyword>
<dbReference type="SUPFAM" id="SSF52166">
    <property type="entry name" value="Ribosomal protein L4"/>
    <property type="match status" value="1"/>
</dbReference>
<organism evidence="7 8">
    <name type="scientific">Candidatus Uhrbacteria bacterium RIFCSPHIGHO2_02_FULL_57_19</name>
    <dbReference type="NCBI Taxonomy" id="1802391"/>
    <lineage>
        <taxon>Bacteria</taxon>
        <taxon>Candidatus Uhriibacteriota</taxon>
    </lineage>
</organism>
<comment type="caution">
    <text evidence="7">The sequence shown here is derived from an EMBL/GenBank/DDBJ whole genome shotgun (WGS) entry which is preliminary data.</text>
</comment>
<dbReference type="InterPro" id="IPR013005">
    <property type="entry name" value="Ribosomal_uL4-like"/>
</dbReference>
<evidence type="ECO:0000256" key="5">
    <source>
        <dbReference type="HAMAP-Rule" id="MF_01328"/>
    </source>
</evidence>
<dbReference type="Pfam" id="PF00573">
    <property type="entry name" value="Ribosomal_L4"/>
    <property type="match status" value="1"/>
</dbReference>
<dbReference type="InterPro" id="IPR002136">
    <property type="entry name" value="Ribosomal_uL4"/>
</dbReference>
<keyword evidence="3 5" id="KW-0687">Ribonucleoprotein</keyword>
<dbReference type="GO" id="GO:0006412">
    <property type="term" value="P:translation"/>
    <property type="evidence" value="ECO:0007669"/>
    <property type="project" value="UniProtKB-UniRule"/>
</dbReference>
<dbReference type="NCBIfam" id="TIGR03953">
    <property type="entry name" value="rplD_bact"/>
    <property type="match status" value="1"/>
</dbReference>
<evidence type="ECO:0000313" key="8">
    <source>
        <dbReference type="Proteomes" id="UP000176303"/>
    </source>
</evidence>
<dbReference type="GO" id="GO:0019843">
    <property type="term" value="F:rRNA binding"/>
    <property type="evidence" value="ECO:0007669"/>
    <property type="project" value="UniProtKB-UniRule"/>
</dbReference>
<evidence type="ECO:0000256" key="4">
    <source>
        <dbReference type="ARBA" id="ARBA00035244"/>
    </source>
</evidence>
<dbReference type="HAMAP" id="MF_01328_B">
    <property type="entry name" value="Ribosomal_uL4_B"/>
    <property type="match status" value="1"/>
</dbReference>
<dbReference type="PANTHER" id="PTHR10746">
    <property type="entry name" value="50S RIBOSOMAL PROTEIN L4"/>
    <property type="match status" value="1"/>
</dbReference>